<dbReference type="AlphaFoldDB" id="A0A811JUS4"/>
<protein>
    <submittedName>
        <fullName evidence="1">Uncharacterized protein</fullName>
    </submittedName>
</protein>
<reference evidence="1" key="1">
    <citation type="submission" date="2020-09" db="EMBL/GenBank/DDBJ databases">
        <authorList>
            <person name="Kikuchi T."/>
        </authorList>
    </citation>
    <scope>NUCLEOTIDE SEQUENCE</scope>
    <source>
        <strain evidence="1">SH1</strain>
    </source>
</reference>
<proteinExistence type="predicted"/>
<evidence type="ECO:0000313" key="2">
    <source>
        <dbReference type="Proteomes" id="UP000614601"/>
    </source>
</evidence>
<dbReference type="OrthoDB" id="10524067at2759"/>
<evidence type="ECO:0000313" key="1">
    <source>
        <dbReference type="EMBL" id="CAD5207065.1"/>
    </source>
</evidence>
<dbReference type="EMBL" id="CAJFDH010000001">
    <property type="protein sequence ID" value="CAD5207065.1"/>
    <property type="molecule type" value="Genomic_DNA"/>
</dbReference>
<dbReference type="EMBL" id="CAJFCW020000001">
    <property type="protein sequence ID" value="CAG9084202.1"/>
    <property type="molecule type" value="Genomic_DNA"/>
</dbReference>
<sequence length="363" mass="43177">MLANRDENVSPPLGYRMLLEAKRRHEQQQGGFYKSRSFIPRQKQFSKKIQFPTLKNGPLLQFVVYYTNRVVVQGNKVVFQHSSPKTIRLIRLAKRTRDILFKRVTSCEFKLNNFDNQEIYFDITRYDGESVRIRVPALAPDLLGFKDVVTHLRLPFDFIHISKNKRFKVLDDIKTQFDFCYHHMLAKSRSLQSISCDIHTFQNNHQVICESAAKKLTLTFDRMLDFPGLANLGIYNKIQKLELFCDINDVIKYDGLFKRIFQCMKALKIVYMEPRMDVFSRISEADKWVFLIQFCRCYPFLKYNIRFNKPNGIDFLKRNQFKKMETGEDLIEFYKRSNIEMVFDMRKIGPPPEYFAFPTMDDF</sequence>
<organism evidence="1 2">
    <name type="scientific">Bursaphelenchus okinawaensis</name>
    <dbReference type="NCBI Taxonomy" id="465554"/>
    <lineage>
        <taxon>Eukaryota</taxon>
        <taxon>Metazoa</taxon>
        <taxon>Ecdysozoa</taxon>
        <taxon>Nematoda</taxon>
        <taxon>Chromadorea</taxon>
        <taxon>Rhabditida</taxon>
        <taxon>Tylenchina</taxon>
        <taxon>Tylenchomorpha</taxon>
        <taxon>Aphelenchoidea</taxon>
        <taxon>Aphelenchoididae</taxon>
        <taxon>Bursaphelenchus</taxon>
    </lineage>
</organism>
<comment type="caution">
    <text evidence="1">The sequence shown here is derived from an EMBL/GenBank/DDBJ whole genome shotgun (WGS) entry which is preliminary data.</text>
</comment>
<dbReference type="Proteomes" id="UP000614601">
    <property type="component" value="Unassembled WGS sequence"/>
</dbReference>
<name>A0A811JUS4_9BILA</name>
<gene>
    <name evidence="1" type="ORF">BOKJ2_LOCUS1749</name>
</gene>
<accession>A0A811JUS4</accession>
<dbReference type="Proteomes" id="UP000783686">
    <property type="component" value="Unassembled WGS sequence"/>
</dbReference>
<keyword evidence="2" id="KW-1185">Reference proteome</keyword>